<dbReference type="InterPro" id="IPR058627">
    <property type="entry name" value="MdtA-like_C"/>
</dbReference>
<dbReference type="Pfam" id="PF25967">
    <property type="entry name" value="RND-MFP_C"/>
    <property type="match status" value="1"/>
</dbReference>
<name>A0A3E0U5Z6_9GAMM</name>
<dbReference type="InterPro" id="IPR058625">
    <property type="entry name" value="MdtA-like_BSH"/>
</dbReference>
<dbReference type="PROSITE" id="PS51257">
    <property type="entry name" value="PROKAR_LIPOPROTEIN"/>
    <property type="match status" value="1"/>
</dbReference>
<dbReference type="InterPro" id="IPR058624">
    <property type="entry name" value="MdtA-like_HH"/>
</dbReference>
<keyword evidence="3" id="KW-0813">Transport</keyword>
<reference evidence="9" key="1">
    <citation type="submission" date="2018-08" db="EMBL/GenBank/DDBJ databases">
        <title>Thalassotalea euphylliae genome.</title>
        <authorList>
            <person name="Summers S."/>
            <person name="Rice S.A."/>
            <person name="Freckelton M.L."/>
            <person name="Nedved B.T."/>
            <person name="Hadfield M.G."/>
        </authorList>
    </citation>
    <scope>NUCLEOTIDE SEQUENCE [LARGE SCALE GENOMIC DNA]</scope>
    <source>
        <strain evidence="9">H3</strain>
    </source>
</reference>
<dbReference type="InterPro" id="IPR006143">
    <property type="entry name" value="RND_pump_MFP"/>
</dbReference>
<keyword evidence="9" id="KW-1185">Reference proteome</keyword>
<dbReference type="NCBIfam" id="TIGR01730">
    <property type="entry name" value="RND_mfp"/>
    <property type="match status" value="1"/>
</dbReference>
<evidence type="ECO:0000259" key="6">
    <source>
        <dbReference type="Pfam" id="PF25917"/>
    </source>
</evidence>
<evidence type="ECO:0000259" key="5">
    <source>
        <dbReference type="Pfam" id="PF25876"/>
    </source>
</evidence>
<dbReference type="RefSeq" id="WP_116017625.1">
    <property type="nucleotide sequence ID" value="NZ_QUOT01000001.1"/>
</dbReference>
<dbReference type="Gene3D" id="2.40.30.170">
    <property type="match status" value="1"/>
</dbReference>
<sequence>MINNKKNALGVMLMALLAASCSEPPSVDYSATIRAVQMMNIELVTTKVQAFPAKVEASKQASLSFRVPGKIAKFHVRAGTLVKQGQPLIDLVPTDYRIAVEGHQADYQLAKVQHERSEALIDEQLISQDQFDQTETALKVAENELEQAKTDLSYTHISAPYDGRVAATYFKAHEYVQALQPVMSIQSENAVDVVMEIPERLIGALRRSHLQVNQPTVSFAVKPDQQYTVSIKEIETIADPESGTFTVTMTMPSPDDLNLYPSMAATANVELVLSEDSLTQRIPNSAVINENGQHFVWRVSTDNQLERVSIELSKDGKLVSGLLDGDRIVTAGINELTAGQTVTEWVKERGL</sequence>
<dbReference type="GO" id="GO:1990281">
    <property type="term" value="C:efflux pump complex"/>
    <property type="evidence" value="ECO:0007669"/>
    <property type="project" value="TreeGrafter"/>
</dbReference>
<feature type="domain" description="Multidrug resistance protein MdtA-like C-terminal permuted SH3" evidence="7">
    <location>
        <begin position="282"/>
        <end position="334"/>
    </location>
</feature>
<feature type="signal peptide" evidence="4">
    <location>
        <begin position="1"/>
        <end position="22"/>
    </location>
</feature>
<keyword evidence="4" id="KW-0732">Signal</keyword>
<gene>
    <name evidence="8" type="ORF">DXX94_16675</name>
</gene>
<dbReference type="Gene3D" id="2.40.50.100">
    <property type="match status" value="1"/>
</dbReference>
<dbReference type="Pfam" id="PF25917">
    <property type="entry name" value="BSH_RND"/>
    <property type="match status" value="1"/>
</dbReference>
<dbReference type="SUPFAM" id="SSF111369">
    <property type="entry name" value="HlyD-like secretion proteins"/>
    <property type="match status" value="1"/>
</dbReference>
<dbReference type="PANTHER" id="PTHR30469:SF20">
    <property type="entry name" value="EFFLUX RND TRANSPORTER PERIPLASMIC ADAPTOR SUBUNIT"/>
    <property type="match status" value="1"/>
</dbReference>
<comment type="subcellular location">
    <subcellularLocation>
        <location evidence="1">Cell envelope</location>
    </subcellularLocation>
</comment>
<dbReference type="Gene3D" id="2.40.420.20">
    <property type="match status" value="1"/>
</dbReference>
<comment type="similarity">
    <text evidence="2">Belongs to the membrane fusion protein (MFP) (TC 8.A.1) family.</text>
</comment>
<dbReference type="EMBL" id="QUOT01000001">
    <property type="protein sequence ID" value="REL32219.1"/>
    <property type="molecule type" value="Genomic_DNA"/>
</dbReference>
<dbReference type="GO" id="GO:0015562">
    <property type="term" value="F:efflux transmembrane transporter activity"/>
    <property type="evidence" value="ECO:0007669"/>
    <property type="project" value="TreeGrafter"/>
</dbReference>
<organism evidence="8 9">
    <name type="scientific">Thalassotalea euphylliae</name>
    <dbReference type="NCBI Taxonomy" id="1655234"/>
    <lineage>
        <taxon>Bacteria</taxon>
        <taxon>Pseudomonadati</taxon>
        <taxon>Pseudomonadota</taxon>
        <taxon>Gammaproteobacteria</taxon>
        <taxon>Alteromonadales</taxon>
        <taxon>Colwelliaceae</taxon>
        <taxon>Thalassotalea</taxon>
    </lineage>
</organism>
<protein>
    <submittedName>
        <fullName evidence="8">Efflux RND transporter periplasmic adaptor subunit</fullName>
    </submittedName>
</protein>
<dbReference type="Pfam" id="PF25876">
    <property type="entry name" value="HH_MFP_RND"/>
    <property type="match status" value="1"/>
</dbReference>
<evidence type="ECO:0000256" key="2">
    <source>
        <dbReference type="ARBA" id="ARBA00009477"/>
    </source>
</evidence>
<evidence type="ECO:0000313" key="9">
    <source>
        <dbReference type="Proteomes" id="UP000256899"/>
    </source>
</evidence>
<evidence type="ECO:0000313" key="8">
    <source>
        <dbReference type="EMBL" id="REL32219.1"/>
    </source>
</evidence>
<comment type="caution">
    <text evidence="8">The sequence shown here is derived from an EMBL/GenBank/DDBJ whole genome shotgun (WGS) entry which is preliminary data.</text>
</comment>
<accession>A0A3E0U5Z6</accession>
<feature type="domain" description="Multidrug resistance protein MdtA-like barrel-sandwich hybrid" evidence="6">
    <location>
        <begin position="60"/>
        <end position="181"/>
    </location>
</feature>
<proteinExistence type="inferred from homology"/>
<feature type="domain" description="Multidrug resistance protein MdtA-like alpha-helical hairpin" evidence="5">
    <location>
        <begin position="104"/>
        <end position="155"/>
    </location>
</feature>
<evidence type="ECO:0000256" key="4">
    <source>
        <dbReference type="SAM" id="SignalP"/>
    </source>
</evidence>
<dbReference type="Proteomes" id="UP000256899">
    <property type="component" value="Unassembled WGS sequence"/>
</dbReference>
<dbReference type="Gene3D" id="1.10.287.470">
    <property type="entry name" value="Helix hairpin bin"/>
    <property type="match status" value="1"/>
</dbReference>
<evidence type="ECO:0000256" key="3">
    <source>
        <dbReference type="ARBA" id="ARBA00022448"/>
    </source>
</evidence>
<evidence type="ECO:0000256" key="1">
    <source>
        <dbReference type="ARBA" id="ARBA00004196"/>
    </source>
</evidence>
<dbReference type="PANTHER" id="PTHR30469">
    <property type="entry name" value="MULTIDRUG RESISTANCE PROTEIN MDTA"/>
    <property type="match status" value="1"/>
</dbReference>
<dbReference type="AlphaFoldDB" id="A0A3E0U5Z6"/>
<evidence type="ECO:0000259" key="7">
    <source>
        <dbReference type="Pfam" id="PF25967"/>
    </source>
</evidence>
<feature type="chain" id="PRO_5017643835" evidence="4">
    <location>
        <begin position="23"/>
        <end position="351"/>
    </location>
</feature>